<gene>
    <name evidence="2" type="ORF">S03H2_18563</name>
</gene>
<sequence>TSGIPKPRYNSSISETASSFISNKTVETSEET</sequence>
<name>X1G4C2_9ZZZZ</name>
<feature type="non-terminal residue" evidence="2">
    <location>
        <position position="1"/>
    </location>
</feature>
<protein>
    <submittedName>
        <fullName evidence="2">Uncharacterized protein</fullName>
    </submittedName>
</protein>
<dbReference type="EMBL" id="BARU01009637">
    <property type="protein sequence ID" value="GAH39660.1"/>
    <property type="molecule type" value="Genomic_DNA"/>
</dbReference>
<organism evidence="2">
    <name type="scientific">marine sediment metagenome</name>
    <dbReference type="NCBI Taxonomy" id="412755"/>
    <lineage>
        <taxon>unclassified sequences</taxon>
        <taxon>metagenomes</taxon>
        <taxon>ecological metagenomes</taxon>
    </lineage>
</organism>
<accession>X1G4C2</accession>
<reference evidence="2" key="1">
    <citation type="journal article" date="2014" name="Front. Microbiol.">
        <title>High frequency of phylogenetically diverse reductive dehalogenase-homologous genes in deep subseafloor sedimentary metagenomes.</title>
        <authorList>
            <person name="Kawai M."/>
            <person name="Futagami T."/>
            <person name="Toyoda A."/>
            <person name="Takaki Y."/>
            <person name="Nishi S."/>
            <person name="Hori S."/>
            <person name="Arai W."/>
            <person name="Tsubouchi T."/>
            <person name="Morono Y."/>
            <person name="Uchiyama I."/>
            <person name="Ito T."/>
            <person name="Fujiyama A."/>
            <person name="Inagaki F."/>
            <person name="Takami H."/>
        </authorList>
    </citation>
    <scope>NUCLEOTIDE SEQUENCE</scope>
    <source>
        <strain evidence="2">Expedition CK06-06</strain>
    </source>
</reference>
<proteinExistence type="predicted"/>
<feature type="region of interest" description="Disordered" evidence="1">
    <location>
        <begin position="1"/>
        <end position="32"/>
    </location>
</feature>
<dbReference type="AlphaFoldDB" id="X1G4C2"/>
<comment type="caution">
    <text evidence="2">The sequence shown here is derived from an EMBL/GenBank/DDBJ whole genome shotgun (WGS) entry which is preliminary data.</text>
</comment>
<evidence type="ECO:0000313" key="2">
    <source>
        <dbReference type="EMBL" id="GAH39660.1"/>
    </source>
</evidence>
<evidence type="ECO:0000256" key="1">
    <source>
        <dbReference type="SAM" id="MobiDB-lite"/>
    </source>
</evidence>
<feature type="compositionally biased region" description="Low complexity" evidence="1">
    <location>
        <begin position="11"/>
        <end position="22"/>
    </location>
</feature>